<evidence type="ECO:0000256" key="1">
    <source>
        <dbReference type="SAM" id="MobiDB-lite"/>
    </source>
</evidence>
<organism evidence="3 4">
    <name type="scientific">Paractinoplanes brasiliensis</name>
    <dbReference type="NCBI Taxonomy" id="52695"/>
    <lineage>
        <taxon>Bacteria</taxon>
        <taxon>Bacillati</taxon>
        <taxon>Actinomycetota</taxon>
        <taxon>Actinomycetes</taxon>
        <taxon>Micromonosporales</taxon>
        <taxon>Micromonosporaceae</taxon>
        <taxon>Paractinoplanes</taxon>
    </lineage>
</organism>
<feature type="compositionally biased region" description="Basic and acidic residues" evidence="1">
    <location>
        <begin position="173"/>
        <end position="182"/>
    </location>
</feature>
<dbReference type="OrthoDB" id="7949713at2"/>
<proteinExistence type="predicted"/>
<name>A0A4R6JPA2_9ACTN</name>
<evidence type="ECO:0000256" key="2">
    <source>
        <dbReference type="SAM" id="SignalP"/>
    </source>
</evidence>
<protein>
    <recommendedName>
        <fullName evidence="5">Subtilisin inhibitor-like</fullName>
    </recommendedName>
</protein>
<feature type="region of interest" description="Disordered" evidence="1">
    <location>
        <begin position="126"/>
        <end position="182"/>
    </location>
</feature>
<evidence type="ECO:0008006" key="5">
    <source>
        <dbReference type="Google" id="ProtNLM"/>
    </source>
</evidence>
<dbReference type="RefSeq" id="WP_133872756.1">
    <property type="nucleotide sequence ID" value="NZ_BOMD01000023.1"/>
</dbReference>
<accession>A0A4R6JPA2</accession>
<dbReference type="EMBL" id="SNWR01000001">
    <property type="protein sequence ID" value="TDO38250.1"/>
    <property type="molecule type" value="Genomic_DNA"/>
</dbReference>
<feature type="chain" id="PRO_5020449261" description="Subtilisin inhibitor-like" evidence="2">
    <location>
        <begin position="25"/>
        <end position="182"/>
    </location>
</feature>
<evidence type="ECO:0000313" key="3">
    <source>
        <dbReference type="EMBL" id="TDO38250.1"/>
    </source>
</evidence>
<evidence type="ECO:0000313" key="4">
    <source>
        <dbReference type="Proteomes" id="UP000294901"/>
    </source>
</evidence>
<sequence>MRTGKVVVAVLTALLVSAGCADQAGDGDGVATARTGAATASPSATRTTFDGDAPLKYAQCMREQGMTWFPDPNPDGGTSIRVPKGMDPKKFEAAQKACREFAPNGGEAAEADPEMIEMGRKMAKCMRENGVPDFPDPQPNGSIQLDRGKISSGPGDPAFDKAEQKCSQFRPQGRADRGGVKS</sequence>
<comment type="caution">
    <text evidence="3">The sequence shown here is derived from an EMBL/GenBank/DDBJ whole genome shotgun (WGS) entry which is preliminary data.</text>
</comment>
<keyword evidence="4" id="KW-1185">Reference proteome</keyword>
<dbReference type="AlphaFoldDB" id="A0A4R6JPA2"/>
<gene>
    <name evidence="3" type="ORF">C8E87_1900</name>
</gene>
<reference evidence="3 4" key="1">
    <citation type="submission" date="2019-03" db="EMBL/GenBank/DDBJ databases">
        <title>Sequencing the genomes of 1000 actinobacteria strains.</title>
        <authorList>
            <person name="Klenk H.-P."/>
        </authorList>
    </citation>
    <scope>NUCLEOTIDE SEQUENCE [LARGE SCALE GENOMIC DNA]</scope>
    <source>
        <strain evidence="3 4">DSM 43805</strain>
    </source>
</reference>
<feature type="signal peptide" evidence="2">
    <location>
        <begin position="1"/>
        <end position="24"/>
    </location>
</feature>
<dbReference type="Proteomes" id="UP000294901">
    <property type="component" value="Unassembled WGS sequence"/>
</dbReference>
<dbReference type="PROSITE" id="PS51257">
    <property type="entry name" value="PROKAR_LIPOPROTEIN"/>
    <property type="match status" value="1"/>
</dbReference>
<keyword evidence="2" id="KW-0732">Signal</keyword>